<evidence type="ECO:0008006" key="4">
    <source>
        <dbReference type="Google" id="ProtNLM"/>
    </source>
</evidence>
<organism evidence="2 3">
    <name type="scientific">Halanaerobacter jeridensis</name>
    <dbReference type="NCBI Taxonomy" id="706427"/>
    <lineage>
        <taxon>Bacteria</taxon>
        <taxon>Bacillati</taxon>
        <taxon>Bacillota</taxon>
        <taxon>Clostridia</taxon>
        <taxon>Halanaerobiales</taxon>
        <taxon>Halobacteroidaceae</taxon>
        <taxon>Halanaerobacter</taxon>
    </lineage>
</organism>
<dbReference type="AlphaFoldDB" id="A0A938XR89"/>
<protein>
    <recommendedName>
        <fullName evidence="4">Outer membrane protein beta-barrel domain-containing protein</fullName>
    </recommendedName>
</protein>
<feature type="signal peptide" evidence="1">
    <location>
        <begin position="1"/>
        <end position="24"/>
    </location>
</feature>
<evidence type="ECO:0000313" key="3">
    <source>
        <dbReference type="Proteomes" id="UP000774000"/>
    </source>
</evidence>
<evidence type="ECO:0000313" key="2">
    <source>
        <dbReference type="EMBL" id="MBM7555955.1"/>
    </source>
</evidence>
<gene>
    <name evidence="2" type="ORF">JOC47_000789</name>
</gene>
<name>A0A938XR89_9FIRM</name>
<accession>A0A938XR89</accession>
<evidence type="ECO:0000256" key="1">
    <source>
        <dbReference type="SAM" id="SignalP"/>
    </source>
</evidence>
<dbReference type="EMBL" id="JAFBDQ010000003">
    <property type="protein sequence ID" value="MBM7555955.1"/>
    <property type="molecule type" value="Genomic_DNA"/>
</dbReference>
<comment type="caution">
    <text evidence="2">The sequence shown here is derived from an EMBL/GenBank/DDBJ whole genome shotgun (WGS) entry which is preliminary data.</text>
</comment>
<feature type="chain" id="PRO_5037428967" description="Outer membrane protein beta-barrel domain-containing protein" evidence="1">
    <location>
        <begin position="25"/>
        <end position="231"/>
    </location>
</feature>
<reference evidence="2" key="1">
    <citation type="submission" date="2021-01" db="EMBL/GenBank/DDBJ databases">
        <title>Genomic Encyclopedia of Type Strains, Phase IV (KMG-IV): sequencing the most valuable type-strain genomes for metagenomic binning, comparative biology and taxonomic classification.</title>
        <authorList>
            <person name="Goeker M."/>
        </authorList>
    </citation>
    <scope>NUCLEOTIDE SEQUENCE</scope>
    <source>
        <strain evidence="2">DSM 23230</strain>
    </source>
</reference>
<keyword evidence="3" id="KW-1185">Reference proteome</keyword>
<dbReference type="Proteomes" id="UP000774000">
    <property type="component" value="Unassembled WGS sequence"/>
</dbReference>
<dbReference type="InterPro" id="IPR036709">
    <property type="entry name" value="Autotransporte_beta_dom_sf"/>
</dbReference>
<dbReference type="SUPFAM" id="SSF103515">
    <property type="entry name" value="Autotransporter"/>
    <property type="match status" value="1"/>
</dbReference>
<sequence>MKRKLLILVISLSLIGILSLPADATFTTGKGQRTFKIESFRVTPKIQLRGFLIGFGIDNQSSFNIKITQASEDEEETKPKMNFIIPSYEDIDESYTKFSLRGPVVDLTYQYIPKNRFFVTPNSLNALEVGLKRYTGEVYDTRNDSNTVIQNVDKTYLILGLLSRSRWENYNLFSDFKFSYDLQEVGGWLFDSQVGLEYKFKENIRLQLSYKAIASTADSEQGINLGVRIHY</sequence>
<proteinExistence type="predicted"/>
<dbReference type="RefSeq" id="WP_204700665.1">
    <property type="nucleotide sequence ID" value="NZ_JAFBDQ010000003.1"/>
</dbReference>
<keyword evidence="1" id="KW-0732">Signal</keyword>